<dbReference type="GO" id="GO:0003677">
    <property type="term" value="F:DNA binding"/>
    <property type="evidence" value="ECO:0007669"/>
    <property type="project" value="InterPro"/>
</dbReference>
<feature type="transmembrane region" description="Helical" evidence="1">
    <location>
        <begin position="744"/>
        <end position="766"/>
    </location>
</feature>
<evidence type="ECO:0000313" key="4">
    <source>
        <dbReference type="Proteomes" id="UP000255024"/>
    </source>
</evidence>
<sequence length="935" mass="106030">MFPTKSLLIFKEEISILLKKFPTPIAFKYPWRSYQKKVLDQLDTHLQDDKLHVVAPPGSGKTVLGLEVILRLNQPTLILAPTLAVKNQWIDRFCSLFLQVDEVPDWISTQLTQPKFLTVSTYQGLHAAFNYLKEEEESDEEMPGDTTVTYTNIHAQEIIGKLRAVGIKTLLVDEVHHLRKEWWKALDLLDNELKSTVVGLTATPPYGASSFEWQRYMALAGPVDEEIAVPTLVEVEDLCPHQDFIYYCTPLAEEREKIALHKSEVYSFYTTFKSHALLAHTLQQAAIFQQPLAHLDWIYENLTTYVACLVFLQEANEGIDKVHKKVLGLQEEEIPPLDFVWFEKMLNFYCFQGQDILQEVPDYLACKSELTAELKKRGLIAFRQVQLVQDNKGDDLLLSSLSKLQSIAEILAFEYASLGRDLRLAVLTDYIRKEYYSTTEAPPAVLSKLGVLSIFETLRRNNVNALTMAVLTGSVVIIPTSCLEALHQVAQEKESGISAVPLAYDPNYVALQLTAQQRSQVVHWMTALFQDGTIQVLIGTKALLGEGWDAPALNALVMASSIGVYITSNQVRGRAFRINPQDPNKTAHIWHLACVDAYAVDGGKDWEIIHRRFQTFVGISNSEQVVETFISNGIERLKEETQKKRTRDEVYITQQNQQTLQLAQQRAALKSRWMAAIQNGTHLAEGVKVLFSSAKERRDVNKAKQFYTNKTLVSALFTLVCSAILFLTYQFIGLGKGILLHGVSLWSFGYWVFQTFVLGLGFRFGWKGWTYYRMYRKFGDMRKDLQGIGEALCSTLCAFDLLTTPKASLRVVTTLELGGGVFCSLEGATLRESHVFASCMKEILSPIENPRYVLARKTLLPIQDSESDFHAVPECIGVNRARVNYFAQQWTQEVGKNSIVYTRTPEGRKELLHARAFAIVNRMEEPQVQQEHQWL</sequence>
<keyword evidence="1" id="KW-0472">Membrane</keyword>
<protein>
    <submittedName>
        <fullName evidence="3">Type III restriction enzyme, res subunit</fullName>
    </submittedName>
</protein>
<dbReference type="Pfam" id="PF04851">
    <property type="entry name" value="ResIII"/>
    <property type="match status" value="1"/>
</dbReference>
<dbReference type="InterPro" id="IPR050742">
    <property type="entry name" value="Helicase_Restrict-Modif_Enz"/>
</dbReference>
<dbReference type="Gene3D" id="3.40.50.300">
    <property type="entry name" value="P-loop containing nucleotide triphosphate hydrolases"/>
    <property type="match status" value="2"/>
</dbReference>
<feature type="domain" description="Helicase ATP-binding" evidence="2">
    <location>
        <begin position="42"/>
        <end position="222"/>
    </location>
</feature>
<dbReference type="GO" id="GO:0016787">
    <property type="term" value="F:hydrolase activity"/>
    <property type="evidence" value="ECO:0007669"/>
    <property type="project" value="InterPro"/>
</dbReference>
<dbReference type="GO" id="GO:0005829">
    <property type="term" value="C:cytosol"/>
    <property type="evidence" value="ECO:0007669"/>
    <property type="project" value="TreeGrafter"/>
</dbReference>
<dbReference type="PROSITE" id="PS51192">
    <property type="entry name" value="HELICASE_ATP_BIND_1"/>
    <property type="match status" value="1"/>
</dbReference>
<reference evidence="3 4" key="1">
    <citation type="submission" date="2018-06" db="EMBL/GenBank/DDBJ databases">
        <authorList>
            <consortium name="Pathogen Informatics"/>
            <person name="Doyle S."/>
        </authorList>
    </citation>
    <scope>NUCLEOTIDE SEQUENCE [LARGE SCALE GENOMIC DNA]</scope>
    <source>
        <strain evidence="3 4">NCTC11179</strain>
    </source>
</reference>
<dbReference type="SMART" id="SM00487">
    <property type="entry name" value="DEXDc"/>
    <property type="match status" value="1"/>
</dbReference>
<proteinExistence type="predicted"/>
<accession>A0A378U613</accession>
<feature type="transmembrane region" description="Helical" evidence="1">
    <location>
        <begin position="712"/>
        <end position="732"/>
    </location>
</feature>
<dbReference type="SUPFAM" id="SSF52540">
    <property type="entry name" value="P-loop containing nucleoside triphosphate hydrolases"/>
    <property type="match status" value="2"/>
</dbReference>
<keyword evidence="4" id="KW-1185">Reference proteome</keyword>
<evidence type="ECO:0000259" key="2">
    <source>
        <dbReference type="PROSITE" id="PS51192"/>
    </source>
</evidence>
<keyword evidence="1" id="KW-0812">Transmembrane</keyword>
<dbReference type="EMBL" id="UGQL01000002">
    <property type="protein sequence ID" value="STZ69752.1"/>
    <property type="molecule type" value="Genomic_DNA"/>
</dbReference>
<dbReference type="InterPro" id="IPR014001">
    <property type="entry name" value="Helicase_ATP-bd"/>
</dbReference>
<name>A0A378U613_MYROD</name>
<evidence type="ECO:0000313" key="3">
    <source>
        <dbReference type="EMBL" id="STZ69752.1"/>
    </source>
</evidence>
<evidence type="ECO:0000256" key="1">
    <source>
        <dbReference type="SAM" id="Phobius"/>
    </source>
</evidence>
<dbReference type="PANTHER" id="PTHR47396:SF1">
    <property type="entry name" value="ATP-DEPENDENT HELICASE IRC3-RELATED"/>
    <property type="match status" value="1"/>
</dbReference>
<dbReference type="InterPro" id="IPR027417">
    <property type="entry name" value="P-loop_NTPase"/>
</dbReference>
<dbReference type="AlphaFoldDB" id="A0A378U613"/>
<dbReference type="GO" id="GO:0005524">
    <property type="term" value="F:ATP binding"/>
    <property type="evidence" value="ECO:0007669"/>
    <property type="project" value="InterPro"/>
</dbReference>
<dbReference type="InterPro" id="IPR006935">
    <property type="entry name" value="Helicase/UvrB_N"/>
</dbReference>
<dbReference type="PANTHER" id="PTHR47396">
    <property type="entry name" value="TYPE I RESTRICTION ENZYME ECOKI R PROTEIN"/>
    <property type="match status" value="1"/>
</dbReference>
<dbReference type="CDD" id="cd18785">
    <property type="entry name" value="SF2_C"/>
    <property type="match status" value="1"/>
</dbReference>
<organism evidence="3 4">
    <name type="scientific">Myroides odoratus</name>
    <name type="common">Flavobacterium odoratum</name>
    <dbReference type="NCBI Taxonomy" id="256"/>
    <lineage>
        <taxon>Bacteria</taxon>
        <taxon>Pseudomonadati</taxon>
        <taxon>Bacteroidota</taxon>
        <taxon>Flavobacteriia</taxon>
        <taxon>Flavobacteriales</taxon>
        <taxon>Flavobacteriaceae</taxon>
        <taxon>Myroides</taxon>
    </lineage>
</organism>
<keyword evidence="1" id="KW-1133">Transmembrane helix</keyword>
<gene>
    <name evidence="3" type="ORF">NCTC11179_03269</name>
</gene>
<dbReference type="Proteomes" id="UP000255024">
    <property type="component" value="Unassembled WGS sequence"/>
</dbReference>